<dbReference type="Gene3D" id="3.40.50.720">
    <property type="entry name" value="NAD(P)-binding Rossmann-like Domain"/>
    <property type="match status" value="1"/>
</dbReference>
<comment type="caution">
    <text evidence="4">The sequence shown here is derived from an EMBL/GenBank/DDBJ whole genome shotgun (WGS) entry which is preliminary data.</text>
</comment>
<dbReference type="STRING" id="947166.A0A1D1VZ94"/>
<evidence type="ECO:0008006" key="6">
    <source>
        <dbReference type="Google" id="ProtNLM"/>
    </source>
</evidence>
<protein>
    <recommendedName>
        <fullName evidence="6">Dehydrogenase/reductase SDR family member 11</fullName>
    </recommendedName>
</protein>
<evidence type="ECO:0000256" key="3">
    <source>
        <dbReference type="RuleBase" id="RU000363"/>
    </source>
</evidence>
<dbReference type="InterPro" id="IPR002347">
    <property type="entry name" value="SDR_fam"/>
</dbReference>
<dbReference type="PANTHER" id="PTHR43115:SF4">
    <property type="entry name" value="DEHYDROGENASE_REDUCTASE SDR FAMILY MEMBER 11"/>
    <property type="match status" value="1"/>
</dbReference>
<dbReference type="EMBL" id="BDGG01000014">
    <property type="protein sequence ID" value="GAV06700.1"/>
    <property type="molecule type" value="Genomic_DNA"/>
</dbReference>
<dbReference type="Proteomes" id="UP000186922">
    <property type="component" value="Unassembled WGS sequence"/>
</dbReference>
<proteinExistence type="inferred from homology"/>
<dbReference type="PRINTS" id="PR00080">
    <property type="entry name" value="SDRFAMILY"/>
</dbReference>
<name>A0A1D1VZ94_RAMVA</name>
<dbReference type="PRINTS" id="PR00081">
    <property type="entry name" value="GDHRDH"/>
</dbReference>
<dbReference type="SUPFAM" id="SSF51735">
    <property type="entry name" value="NAD(P)-binding Rossmann-fold domains"/>
    <property type="match status" value="1"/>
</dbReference>
<evidence type="ECO:0000313" key="4">
    <source>
        <dbReference type="EMBL" id="GAV06700.1"/>
    </source>
</evidence>
<evidence type="ECO:0000256" key="1">
    <source>
        <dbReference type="ARBA" id="ARBA00006484"/>
    </source>
</evidence>
<keyword evidence="5" id="KW-1185">Reference proteome</keyword>
<accession>A0A1D1VZ94</accession>
<dbReference type="AlphaFoldDB" id="A0A1D1VZ94"/>
<dbReference type="OrthoDB" id="1933717at2759"/>
<dbReference type="InterPro" id="IPR036291">
    <property type="entry name" value="NAD(P)-bd_dom_sf"/>
</dbReference>
<comment type="similarity">
    <text evidence="1 3">Belongs to the short-chain dehydrogenases/reductases (SDR) family.</text>
</comment>
<keyword evidence="2" id="KW-0560">Oxidoreductase</keyword>
<dbReference type="FunFam" id="3.40.50.720:FF:000047">
    <property type="entry name" value="NADP-dependent L-serine/L-allo-threonine dehydrogenase"/>
    <property type="match status" value="1"/>
</dbReference>
<dbReference type="GO" id="GO:0016616">
    <property type="term" value="F:oxidoreductase activity, acting on the CH-OH group of donors, NAD or NADP as acceptor"/>
    <property type="evidence" value="ECO:0007669"/>
    <property type="project" value="UniProtKB-ARBA"/>
</dbReference>
<dbReference type="PANTHER" id="PTHR43115">
    <property type="entry name" value="DEHYDROGENASE/REDUCTASE SDR FAMILY MEMBER 11"/>
    <property type="match status" value="1"/>
</dbReference>
<organism evidence="4 5">
    <name type="scientific">Ramazzottius varieornatus</name>
    <name type="common">Water bear</name>
    <name type="synonym">Tardigrade</name>
    <dbReference type="NCBI Taxonomy" id="947166"/>
    <lineage>
        <taxon>Eukaryota</taxon>
        <taxon>Metazoa</taxon>
        <taxon>Ecdysozoa</taxon>
        <taxon>Tardigrada</taxon>
        <taxon>Eutardigrada</taxon>
        <taxon>Parachela</taxon>
        <taxon>Hypsibioidea</taxon>
        <taxon>Ramazzottiidae</taxon>
        <taxon>Ramazzottius</taxon>
    </lineage>
</organism>
<sequence length="251" mass="27197">MERWRGRTALVTGASTGIGFAIAEALARGGMRVIACARNIGGIEELKSALNGCSNNVTAFPCDLTQEDSILNMFKEIKERFGYVDILVNNAGTLNFASISEGETASWRQMFELNVLGLTICSREALQLMYANGVDDGHIININSVAGHYISGYPATNFYTATKHMVTALTKTLNTELRQRKTKIRVTSISPGLTDTPLKHRMGAANPAFKVDKANVLQAKDVADAVMYVIACPPHVNVRELTIAHIGFSGC</sequence>
<gene>
    <name evidence="4" type="primary">RvY_16645-1</name>
    <name evidence="4" type="synonym">RvY_16645.1</name>
    <name evidence="4" type="ORF">RvY_16645</name>
</gene>
<evidence type="ECO:0000313" key="5">
    <source>
        <dbReference type="Proteomes" id="UP000186922"/>
    </source>
</evidence>
<dbReference type="Pfam" id="PF00106">
    <property type="entry name" value="adh_short"/>
    <property type="match status" value="1"/>
</dbReference>
<reference evidence="4 5" key="1">
    <citation type="journal article" date="2016" name="Nat. Commun.">
        <title>Extremotolerant tardigrade genome and improved radiotolerance of human cultured cells by tardigrade-unique protein.</title>
        <authorList>
            <person name="Hashimoto T."/>
            <person name="Horikawa D.D."/>
            <person name="Saito Y."/>
            <person name="Kuwahara H."/>
            <person name="Kozuka-Hata H."/>
            <person name="Shin-I T."/>
            <person name="Minakuchi Y."/>
            <person name="Ohishi K."/>
            <person name="Motoyama A."/>
            <person name="Aizu T."/>
            <person name="Enomoto A."/>
            <person name="Kondo K."/>
            <person name="Tanaka S."/>
            <person name="Hara Y."/>
            <person name="Koshikawa S."/>
            <person name="Sagara H."/>
            <person name="Miura T."/>
            <person name="Yokobori S."/>
            <person name="Miyagawa K."/>
            <person name="Suzuki Y."/>
            <person name="Kubo T."/>
            <person name="Oyama M."/>
            <person name="Kohara Y."/>
            <person name="Fujiyama A."/>
            <person name="Arakawa K."/>
            <person name="Katayama T."/>
            <person name="Toyoda A."/>
            <person name="Kunieda T."/>
        </authorList>
    </citation>
    <scope>NUCLEOTIDE SEQUENCE [LARGE SCALE GENOMIC DNA]</scope>
    <source>
        <strain evidence="4 5">YOKOZUNA-1</strain>
    </source>
</reference>
<evidence type="ECO:0000256" key="2">
    <source>
        <dbReference type="ARBA" id="ARBA00023002"/>
    </source>
</evidence>